<dbReference type="RefSeq" id="WP_013645271.1">
    <property type="nucleotide sequence ID" value="NC_015216.1"/>
</dbReference>
<organism evidence="2 3">
    <name type="scientific">Methanobacterium lacus (strain AL-21)</name>
    <dbReference type="NCBI Taxonomy" id="877455"/>
    <lineage>
        <taxon>Archaea</taxon>
        <taxon>Methanobacteriati</taxon>
        <taxon>Methanobacteriota</taxon>
        <taxon>Methanomada group</taxon>
        <taxon>Methanobacteria</taxon>
        <taxon>Methanobacteriales</taxon>
        <taxon>Methanobacteriaceae</taxon>
        <taxon>Methanobacterium</taxon>
    </lineage>
</organism>
<dbReference type="AlphaFoldDB" id="F0T9P1"/>
<evidence type="ECO:0000256" key="1">
    <source>
        <dbReference type="SAM" id="Phobius"/>
    </source>
</evidence>
<accession>F0T9P1</accession>
<feature type="transmembrane region" description="Helical" evidence="1">
    <location>
        <begin position="6"/>
        <end position="25"/>
    </location>
</feature>
<evidence type="ECO:0000313" key="2">
    <source>
        <dbReference type="EMBL" id="ADZ09920.1"/>
    </source>
</evidence>
<dbReference type="HOGENOM" id="CLU_193452_0_0_2"/>
<dbReference type="KEGG" id="mel:Metbo_1695"/>
<reference evidence="2 3" key="2">
    <citation type="journal article" date="2014" name="Int. J. Syst. Evol. Microbiol.">
        <title>Methanobacterium paludis sp. nov. and a novel strain of Methanobacterium lacus isolated from northern peatlands.</title>
        <authorList>
            <person name="Cadillo-Quiroz H."/>
            <person name="Brauer S.L."/>
            <person name="Goodson N."/>
            <person name="Yavitt J.B."/>
            <person name="Zinder S.H."/>
        </authorList>
    </citation>
    <scope>NUCLEOTIDE SEQUENCE [LARGE SCALE GENOMIC DNA]</scope>
    <source>
        <strain evidence="2 3">AL-21</strain>
    </source>
</reference>
<feature type="transmembrane region" description="Helical" evidence="1">
    <location>
        <begin position="32"/>
        <end position="53"/>
    </location>
</feature>
<dbReference type="EMBL" id="CP002551">
    <property type="protein sequence ID" value="ADZ09920.1"/>
    <property type="molecule type" value="Genomic_DNA"/>
</dbReference>
<sequence>MSFDITTTLNLCFDLIIVVLGLLAFKRKQYVLALYVALGFAMFAFSYVEIMMGLSSQNISVVFLRILGYLVIIYALLKEVILK</sequence>
<keyword evidence="3" id="KW-1185">Reference proteome</keyword>
<keyword evidence="1" id="KW-0472">Membrane</keyword>
<keyword evidence="1" id="KW-0812">Transmembrane</keyword>
<keyword evidence="1" id="KW-1133">Transmembrane helix</keyword>
<dbReference type="eggNOG" id="arCOG10450">
    <property type="taxonomic scope" value="Archaea"/>
</dbReference>
<reference evidence="3" key="1">
    <citation type="submission" date="2011-02" db="EMBL/GenBank/DDBJ databases">
        <title>Complete sequence of Methanobacterium sp. AL-21.</title>
        <authorList>
            <consortium name="US DOE Joint Genome Institute"/>
            <person name="Lucas S."/>
            <person name="Copeland A."/>
            <person name="Lapidus A."/>
            <person name="Cheng J.-F."/>
            <person name="Goodwin L."/>
            <person name="Pitluck S."/>
            <person name="Chertkov O."/>
            <person name="Detter J.C."/>
            <person name="Han C."/>
            <person name="Tapia R."/>
            <person name="Land M."/>
            <person name="Hauser L."/>
            <person name="Kyrpides N."/>
            <person name="Ivanova N."/>
            <person name="Mikhailova N."/>
            <person name="Pagani I."/>
            <person name="Cadillo-Quiroz H."/>
            <person name="Imachi H."/>
            <person name="Zinder S."/>
            <person name="Liu W."/>
            <person name="Woyke T."/>
        </authorList>
    </citation>
    <scope>NUCLEOTIDE SEQUENCE [LARGE SCALE GENOMIC DNA]</scope>
    <source>
        <strain evidence="3">AL-21</strain>
    </source>
</reference>
<feature type="transmembrane region" description="Helical" evidence="1">
    <location>
        <begin position="59"/>
        <end position="77"/>
    </location>
</feature>
<proteinExistence type="predicted"/>
<dbReference type="Proteomes" id="UP000007490">
    <property type="component" value="Chromosome"/>
</dbReference>
<name>F0T9P1_METLA</name>
<dbReference type="GeneID" id="10278152"/>
<protein>
    <submittedName>
        <fullName evidence="2">Uncharacterized protein</fullName>
    </submittedName>
</protein>
<gene>
    <name evidence="2" type="ordered locus">Metbo_1695</name>
</gene>
<evidence type="ECO:0000313" key="3">
    <source>
        <dbReference type="Proteomes" id="UP000007490"/>
    </source>
</evidence>